<dbReference type="RefSeq" id="WP_192026412.1">
    <property type="nucleotide sequence ID" value="NZ_JACYTN010000018.1"/>
</dbReference>
<evidence type="ECO:0000256" key="1">
    <source>
        <dbReference type="SAM" id="Phobius"/>
    </source>
</evidence>
<accession>A0ABR9B130</accession>
<feature type="transmembrane region" description="Helical" evidence="1">
    <location>
        <begin position="23"/>
        <end position="49"/>
    </location>
</feature>
<gene>
    <name evidence="2" type="ORF">IFO66_17525</name>
</gene>
<feature type="transmembrane region" description="Helical" evidence="1">
    <location>
        <begin position="137"/>
        <end position="152"/>
    </location>
</feature>
<organism evidence="2 3">
    <name type="scientific">Paenibacillus arenosi</name>
    <dbReference type="NCBI Taxonomy" id="2774142"/>
    <lineage>
        <taxon>Bacteria</taxon>
        <taxon>Bacillati</taxon>
        <taxon>Bacillota</taxon>
        <taxon>Bacilli</taxon>
        <taxon>Bacillales</taxon>
        <taxon>Paenibacillaceae</taxon>
        <taxon>Paenibacillus</taxon>
    </lineage>
</organism>
<keyword evidence="1" id="KW-0472">Membrane</keyword>
<sequence>METETIEKKIEGLKKFEYKIQGLGGWLVVVQIIIYLNLVLMPIGLLALMSDTMQEQIEYIKLAFPEYMWFIWLGTIFSIIMIVVFIWALICMYRKKKIFPKLMIAIFIATFAVDFLEPIAIIALMDTTGDMEIWKDTIRSGFYCAIFIPYFLKSKRVKNTFVN</sequence>
<evidence type="ECO:0000313" key="3">
    <source>
        <dbReference type="Proteomes" id="UP000634529"/>
    </source>
</evidence>
<proteinExistence type="predicted"/>
<keyword evidence="1" id="KW-0812">Transmembrane</keyword>
<protein>
    <submittedName>
        <fullName evidence="2">DUF2569 domain-containing protein</fullName>
    </submittedName>
</protein>
<name>A0ABR9B130_9BACL</name>
<reference evidence="2 3" key="1">
    <citation type="submission" date="2020-09" db="EMBL/GenBank/DDBJ databases">
        <title>Paenibacillus sp. CAU 1523 isolated from sand of Haeundae Beach.</title>
        <authorList>
            <person name="Kim W."/>
        </authorList>
    </citation>
    <scope>NUCLEOTIDE SEQUENCE [LARGE SCALE GENOMIC DNA]</scope>
    <source>
        <strain evidence="2 3">CAU 1523</strain>
    </source>
</reference>
<keyword evidence="1" id="KW-1133">Transmembrane helix</keyword>
<dbReference type="Proteomes" id="UP000634529">
    <property type="component" value="Unassembled WGS sequence"/>
</dbReference>
<feature type="transmembrane region" description="Helical" evidence="1">
    <location>
        <begin position="69"/>
        <end position="90"/>
    </location>
</feature>
<dbReference type="InterPro" id="IPR019690">
    <property type="entry name" value="DUF2569"/>
</dbReference>
<dbReference type="EMBL" id="JACYTN010000018">
    <property type="protein sequence ID" value="MBD8500094.1"/>
    <property type="molecule type" value="Genomic_DNA"/>
</dbReference>
<feature type="transmembrane region" description="Helical" evidence="1">
    <location>
        <begin position="102"/>
        <end position="125"/>
    </location>
</feature>
<comment type="caution">
    <text evidence="2">The sequence shown here is derived from an EMBL/GenBank/DDBJ whole genome shotgun (WGS) entry which is preliminary data.</text>
</comment>
<keyword evidence="3" id="KW-1185">Reference proteome</keyword>
<evidence type="ECO:0000313" key="2">
    <source>
        <dbReference type="EMBL" id="MBD8500094.1"/>
    </source>
</evidence>
<dbReference type="Pfam" id="PF10754">
    <property type="entry name" value="DUF2569"/>
    <property type="match status" value="1"/>
</dbReference>